<dbReference type="SUPFAM" id="SSF103473">
    <property type="entry name" value="MFS general substrate transporter"/>
    <property type="match status" value="1"/>
</dbReference>
<comment type="caution">
    <text evidence="6">The sequence shown here is derived from an EMBL/GenBank/DDBJ whole genome shotgun (WGS) entry which is preliminary data.</text>
</comment>
<feature type="transmembrane region" description="Helical" evidence="5">
    <location>
        <begin position="38"/>
        <end position="55"/>
    </location>
</feature>
<evidence type="ECO:0000256" key="1">
    <source>
        <dbReference type="ARBA" id="ARBA00022692"/>
    </source>
</evidence>
<dbReference type="Gene3D" id="1.20.1250.20">
    <property type="entry name" value="MFS general substrate transporter like domains"/>
    <property type="match status" value="1"/>
</dbReference>
<feature type="compositionally biased region" description="Low complexity" evidence="4">
    <location>
        <begin position="16"/>
        <end position="28"/>
    </location>
</feature>
<sequence>MPSTARASGPRADIRSGAAPSASASAVPSHAQTRARQVLLGLSLILIAFNLRPVFGSLSVLLPEVMKDTGLGASGASLLTTLPLLCLGLFAAPAPALARRFGPERTLLGALVLICIGTLLRGTGDLTMLFVSSALAGAGIAVGNVLLPGLVKRDFSSRAAMMTGFYTLAVCAGASSAAAFTVPLEHLFGGSWTAALAFWALPAGLVVLLWAPQALAARARPTGPGAHVGSLWRDPLAWQVTGFMGLQSSLAYIVMGWLSPILRERGLDSQTAGYVLAVSILVQLGTCLVTLSIAARCRDQRGLALGLTVVILVSLLAFLFAPLESVWLWTVLLGLGQGGSFALALALIVMRSPDANVTAQLSAMAQGCGYVLASAGPLIAGLLRGWTGGFESSAALMVVIGIGMAWSGWGAGRRMTVLQPRDA</sequence>
<dbReference type="PANTHER" id="PTHR23523:SF2">
    <property type="entry name" value="2-NITROIMIDAZOLE TRANSPORTER"/>
    <property type="match status" value="1"/>
</dbReference>
<evidence type="ECO:0000313" key="6">
    <source>
        <dbReference type="EMBL" id="MEJ8812234.1"/>
    </source>
</evidence>
<feature type="transmembrane region" description="Helical" evidence="5">
    <location>
        <begin position="302"/>
        <end position="321"/>
    </location>
</feature>
<evidence type="ECO:0000313" key="7">
    <source>
        <dbReference type="Proteomes" id="UP001365846"/>
    </source>
</evidence>
<dbReference type="InterPro" id="IPR036259">
    <property type="entry name" value="MFS_trans_sf"/>
</dbReference>
<feature type="transmembrane region" description="Helical" evidence="5">
    <location>
        <begin position="106"/>
        <end position="123"/>
    </location>
</feature>
<proteinExistence type="predicted"/>
<keyword evidence="1 5" id="KW-0812">Transmembrane</keyword>
<keyword evidence="3 5" id="KW-0472">Membrane</keyword>
<feature type="transmembrane region" description="Helical" evidence="5">
    <location>
        <begin position="196"/>
        <end position="215"/>
    </location>
</feature>
<accession>A0ABU8VF00</accession>
<dbReference type="RefSeq" id="WP_340357487.1">
    <property type="nucleotide sequence ID" value="NZ_JBBKZU010000005.1"/>
</dbReference>
<feature type="transmembrane region" description="Helical" evidence="5">
    <location>
        <begin position="327"/>
        <end position="349"/>
    </location>
</feature>
<evidence type="ECO:0000256" key="2">
    <source>
        <dbReference type="ARBA" id="ARBA00022989"/>
    </source>
</evidence>
<dbReference type="CDD" id="cd17339">
    <property type="entry name" value="MFS_NIMT_CynX_like"/>
    <property type="match status" value="1"/>
</dbReference>
<feature type="region of interest" description="Disordered" evidence="4">
    <location>
        <begin position="1"/>
        <end position="28"/>
    </location>
</feature>
<dbReference type="Proteomes" id="UP001365846">
    <property type="component" value="Unassembled WGS sequence"/>
</dbReference>
<dbReference type="PANTHER" id="PTHR23523">
    <property type="match status" value="1"/>
</dbReference>
<dbReference type="InterPro" id="IPR052524">
    <property type="entry name" value="MFS_Cyanate_Porter"/>
</dbReference>
<feature type="transmembrane region" description="Helical" evidence="5">
    <location>
        <begin position="361"/>
        <end position="382"/>
    </location>
</feature>
<reference evidence="6 7" key="1">
    <citation type="submission" date="2024-03" db="EMBL/GenBank/DDBJ databases">
        <title>Novel species of the genus Variovorax.</title>
        <authorList>
            <person name="Liu Q."/>
            <person name="Xin Y.-H."/>
        </authorList>
    </citation>
    <scope>NUCLEOTIDE SEQUENCE [LARGE SCALE GENOMIC DNA]</scope>
    <source>
        <strain evidence="6 7">KACC 18899</strain>
    </source>
</reference>
<keyword evidence="2 5" id="KW-1133">Transmembrane helix</keyword>
<protein>
    <submittedName>
        <fullName evidence="6">MFS transporter</fullName>
    </submittedName>
</protein>
<feature type="transmembrane region" description="Helical" evidence="5">
    <location>
        <begin position="129"/>
        <end position="151"/>
    </location>
</feature>
<evidence type="ECO:0000256" key="3">
    <source>
        <dbReference type="ARBA" id="ARBA00023136"/>
    </source>
</evidence>
<keyword evidence="7" id="KW-1185">Reference proteome</keyword>
<name>A0ABU8VF00_9BURK</name>
<dbReference type="InterPro" id="IPR011701">
    <property type="entry name" value="MFS"/>
</dbReference>
<feature type="transmembrane region" description="Helical" evidence="5">
    <location>
        <begin position="271"/>
        <end position="295"/>
    </location>
</feature>
<dbReference type="EMBL" id="JBBKZU010000005">
    <property type="protein sequence ID" value="MEJ8812234.1"/>
    <property type="molecule type" value="Genomic_DNA"/>
</dbReference>
<feature type="transmembrane region" description="Helical" evidence="5">
    <location>
        <begin position="163"/>
        <end position="184"/>
    </location>
</feature>
<dbReference type="Pfam" id="PF07690">
    <property type="entry name" value="MFS_1"/>
    <property type="match status" value="1"/>
</dbReference>
<feature type="transmembrane region" description="Helical" evidence="5">
    <location>
        <begin position="75"/>
        <end position="94"/>
    </location>
</feature>
<feature type="transmembrane region" description="Helical" evidence="5">
    <location>
        <begin position="236"/>
        <end position="259"/>
    </location>
</feature>
<feature type="transmembrane region" description="Helical" evidence="5">
    <location>
        <begin position="394"/>
        <end position="412"/>
    </location>
</feature>
<evidence type="ECO:0000256" key="5">
    <source>
        <dbReference type="SAM" id="Phobius"/>
    </source>
</evidence>
<evidence type="ECO:0000256" key="4">
    <source>
        <dbReference type="SAM" id="MobiDB-lite"/>
    </source>
</evidence>
<gene>
    <name evidence="6" type="ORF">WKW77_14215</name>
</gene>
<organism evidence="6 7">
    <name type="scientific">Variovorax ureilyticus</name>
    <dbReference type="NCBI Taxonomy" id="1836198"/>
    <lineage>
        <taxon>Bacteria</taxon>
        <taxon>Pseudomonadati</taxon>
        <taxon>Pseudomonadota</taxon>
        <taxon>Betaproteobacteria</taxon>
        <taxon>Burkholderiales</taxon>
        <taxon>Comamonadaceae</taxon>
        <taxon>Variovorax</taxon>
    </lineage>
</organism>